<feature type="signal peptide" evidence="1">
    <location>
        <begin position="1"/>
        <end position="31"/>
    </location>
</feature>
<name>A0ABZ2KNA2_9BACT</name>
<feature type="chain" id="PRO_5046685198" description="Lipoprotein" evidence="1">
    <location>
        <begin position="32"/>
        <end position="197"/>
    </location>
</feature>
<dbReference type="Proteomes" id="UP001379533">
    <property type="component" value="Chromosome"/>
</dbReference>
<protein>
    <recommendedName>
        <fullName evidence="4">Lipoprotein</fullName>
    </recommendedName>
</protein>
<organism evidence="2 3">
    <name type="scientific">Pendulispora brunnea</name>
    <dbReference type="NCBI Taxonomy" id="2905690"/>
    <lineage>
        <taxon>Bacteria</taxon>
        <taxon>Pseudomonadati</taxon>
        <taxon>Myxococcota</taxon>
        <taxon>Myxococcia</taxon>
        <taxon>Myxococcales</taxon>
        <taxon>Sorangiineae</taxon>
        <taxon>Pendulisporaceae</taxon>
        <taxon>Pendulispora</taxon>
    </lineage>
</organism>
<gene>
    <name evidence="2" type="ORF">LZC95_25415</name>
</gene>
<evidence type="ECO:0008006" key="4">
    <source>
        <dbReference type="Google" id="ProtNLM"/>
    </source>
</evidence>
<evidence type="ECO:0000256" key="1">
    <source>
        <dbReference type="SAM" id="SignalP"/>
    </source>
</evidence>
<keyword evidence="1" id="KW-0732">Signal</keyword>
<proteinExistence type="predicted"/>
<accession>A0ABZ2KNA2</accession>
<dbReference type="EMBL" id="CP089982">
    <property type="protein sequence ID" value="WXB00141.1"/>
    <property type="molecule type" value="Genomic_DNA"/>
</dbReference>
<reference evidence="2 3" key="1">
    <citation type="submission" date="2021-12" db="EMBL/GenBank/DDBJ databases">
        <title>Discovery of the Pendulisporaceae a myxobacterial family with distinct sporulation behavior and unique specialized metabolism.</title>
        <authorList>
            <person name="Garcia R."/>
            <person name="Popoff A."/>
            <person name="Bader C.D."/>
            <person name="Loehr J."/>
            <person name="Walesch S."/>
            <person name="Walt C."/>
            <person name="Boldt J."/>
            <person name="Bunk B."/>
            <person name="Haeckl F.J.F.P.J."/>
            <person name="Gunesch A.P."/>
            <person name="Birkelbach J."/>
            <person name="Nuebel U."/>
            <person name="Pietschmann T."/>
            <person name="Bach T."/>
            <person name="Mueller R."/>
        </authorList>
    </citation>
    <scope>NUCLEOTIDE SEQUENCE [LARGE SCALE GENOMIC DNA]</scope>
    <source>
        <strain evidence="2 3">MSr12523</strain>
    </source>
</reference>
<evidence type="ECO:0000313" key="3">
    <source>
        <dbReference type="Proteomes" id="UP001379533"/>
    </source>
</evidence>
<dbReference type="PROSITE" id="PS51257">
    <property type="entry name" value="PROKAR_LIPOPROTEIN"/>
    <property type="match status" value="1"/>
</dbReference>
<sequence>MTRPPKSLVHVVGLFALATVFACGGSSNTTAQTPSSSSTTVEVSASGASVRTLQIAPDSLRVDKVGGRDAYLYPDGLLDLAFVVDVTGPLAALFLMSTDERGEPDNFFRVNTMIGTEEAPQMFGGTLELGRMSSGLGVMEEGKWINKANGSVTIPAGQHHLTLYTSNMGGLQSGRHLRVFGVLSDRSVIKGPILTLP</sequence>
<evidence type="ECO:0000313" key="2">
    <source>
        <dbReference type="EMBL" id="WXB00141.1"/>
    </source>
</evidence>
<keyword evidence="3" id="KW-1185">Reference proteome</keyword>
<dbReference type="RefSeq" id="WP_394850783.1">
    <property type="nucleotide sequence ID" value="NZ_CP089982.1"/>
</dbReference>